<keyword evidence="2" id="KW-1185">Reference proteome</keyword>
<dbReference type="OrthoDB" id="460223at2"/>
<name>A0A139XBA6_9CYAN</name>
<accession>A0A139XBA6</accession>
<dbReference type="EMBL" id="ANNX02000020">
    <property type="protein sequence ID" value="KYC41933.1"/>
    <property type="molecule type" value="Genomic_DNA"/>
</dbReference>
<dbReference type="InterPro" id="IPR021109">
    <property type="entry name" value="Peptidase_aspartic_dom_sf"/>
</dbReference>
<comment type="caution">
    <text evidence="1">The sequence shown here is derived from an EMBL/GenBank/DDBJ whole genome shotgun (WGS) entry which is preliminary data.</text>
</comment>
<dbReference type="STRING" id="128403.WA1_18115"/>
<organism evidence="1 2">
    <name type="scientific">Scytonema hofmannii PCC 7110</name>
    <dbReference type="NCBI Taxonomy" id="128403"/>
    <lineage>
        <taxon>Bacteria</taxon>
        <taxon>Bacillati</taxon>
        <taxon>Cyanobacteriota</taxon>
        <taxon>Cyanophyceae</taxon>
        <taxon>Nostocales</taxon>
        <taxon>Scytonemataceae</taxon>
        <taxon>Scytonema</taxon>
    </lineage>
</organism>
<evidence type="ECO:0000313" key="1">
    <source>
        <dbReference type="EMBL" id="KYC41933.1"/>
    </source>
</evidence>
<keyword evidence="1" id="KW-0378">Hydrolase</keyword>
<dbReference type="SUPFAM" id="SSF50630">
    <property type="entry name" value="Acid proteases"/>
    <property type="match status" value="1"/>
</dbReference>
<evidence type="ECO:0000313" key="2">
    <source>
        <dbReference type="Proteomes" id="UP000076925"/>
    </source>
</evidence>
<proteinExistence type="predicted"/>
<dbReference type="GO" id="GO:0006508">
    <property type="term" value="P:proteolysis"/>
    <property type="evidence" value="ECO:0007669"/>
    <property type="project" value="UniProtKB-KW"/>
</dbReference>
<reference evidence="1 2" key="1">
    <citation type="journal article" date="2013" name="Genome Biol. Evol.">
        <title>Genomes of Stigonematalean cyanobacteria (subsection V) and the evolution of oxygenic photosynthesis from prokaryotes to plastids.</title>
        <authorList>
            <person name="Dagan T."/>
            <person name="Roettger M."/>
            <person name="Stucken K."/>
            <person name="Landan G."/>
            <person name="Koch R."/>
            <person name="Major P."/>
            <person name="Gould S.B."/>
            <person name="Goremykin V.V."/>
            <person name="Rippka R."/>
            <person name="Tandeau de Marsac N."/>
            <person name="Gugger M."/>
            <person name="Lockhart P.J."/>
            <person name="Allen J.F."/>
            <person name="Brune I."/>
            <person name="Maus I."/>
            <person name="Puhler A."/>
            <person name="Martin W.F."/>
        </authorList>
    </citation>
    <scope>NUCLEOTIDE SEQUENCE [LARGE SCALE GENOMIC DNA]</scope>
    <source>
        <strain evidence="1 2">PCC 7110</strain>
    </source>
</reference>
<sequence>MISGEFNSKRELIFEIGLIAADSDIVPVKAILDTGFTGWLAIDNQDADSLGWLLESQKEQMRTARGEARFNLYQGTILLDGQEYIIPVLGGDELPDILLGVNWLQLKRLVADFPAGVLTLG</sequence>
<gene>
    <name evidence="1" type="ORF">WA1_18115</name>
</gene>
<dbReference type="AlphaFoldDB" id="A0A139XBA6"/>
<keyword evidence="1" id="KW-0645">Protease</keyword>
<dbReference type="GO" id="GO:0008233">
    <property type="term" value="F:peptidase activity"/>
    <property type="evidence" value="ECO:0007669"/>
    <property type="project" value="UniProtKB-KW"/>
</dbReference>
<dbReference type="Gene3D" id="2.40.70.10">
    <property type="entry name" value="Acid Proteases"/>
    <property type="match status" value="1"/>
</dbReference>
<protein>
    <submittedName>
        <fullName evidence="1">Aspartyl protease</fullName>
    </submittedName>
</protein>
<dbReference type="Proteomes" id="UP000076925">
    <property type="component" value="Unassembled WGS sequence"/>
</dbReference>
<dbReference type="RefSeq" id="WP_017746347.1">
    <property type="nucleotide sequence ID" value="NZ_KQ976354.1"/>
</dbReference>